<dbReference type="RefSeq" id="WP_201923538.1">
    <property type="nucleotide sequence ID" value="NZ_BAABAX010000002.1"/>
</dbReference>
<gene>
    <name evidence="1" type="ORF">JJQ60_18040</name>
</gene>
<evidence type="ECO:0000313" key="1">
    <source>
        <dbReference type="EMBL" id="MBL0685441.1"/>
    </source>
</evidence>
<proteinExistence type="predicted"/>
<dbReference type="Proteomes" id="UP000651057">
    <property type="component" value="Unassembled WGS sequence"/>
</dbReference>
<sequence>MKKGIHKLLSIIFIVSILASCSDDDDNPIVINEEETITTVKLSVTESGTTTTQEFEWTESSQDDITLKANTSYNIKIQFLDESNPNDVEDITEEVIAEKDEHFVFYETTVGGLTFDNASDDTVDANNVGINISTDWSAGDAATGVIRAFLIHEPTSKTGDSRADFGGETDIEVDFNVTVQ</sequence>
<accession>A0A937A214</accession>
<dbReference type="PROSITE" id="PS51257">
    <property type="entry name" value="PROKAR_LIPOPROTEIN"/>
    <property type="match status" value="1"/>
</dbReference>
<comment type="caution">
    <text evidence="1">The sequence shown here is derived from an EMBL/GenBank/DDBJ whole genome shotgun (WGS) entry which is preliminary data.</text>
</comment>
<organism evidence="1 2">
    <name type="scientific">Aquimarina mytili</name>
    <dbReference type="NCBI Taxonomy" id="874423"/>
    <lineage>
        <taxon>Bacteria</taxon>
        <taxon>Pseudomonadati</taxon>
        <taxon>Bacteroidota</taxon>
        <taxon>Flavobacteriia</taxon>
        <taxon>Flavobacteriales</taxon>
        <taxon>Flavobacteriaceae</taxon>
        <taxon>Aquimarina</taxon>
    </lineage>
</organism>
<dbReference type="AlphaFoldDB" id="A0A937A214"/>
<evidence type="ECO:0000313" key="2">
    <source>
        <dbReference type="Proteomes" id="UP000651057"/>
    </source>
</evidence>
<name>A0A937A214_9FLAO</name>
<protein>
    <submittedName>
        <fullName evidence="1">Type 1 periplasmic binding fold superfamily protein</fullName>
    </submittedName>
</protein>
<keyword evidence="2" id="KW-1185">Reference proteome</keyword>
<reference evidence="1" key="1">
    <citation type="submission" date="2021-01" db="EMBL/GenBank/DDBJ databases">
        <authorList>
            <person name="Zhong Y.L."/>
        </authorList>
    </citation>
    <scope>NUCLEOTIDE SEQUENCE</scope>
    <source>
        <strain evidence="1">KCTC 23302</strain>
    </source>
</reference>
<dbReference type="EMBL" id="JAERQJ010000008">
    <property type="protein sequence ID" value="MBL0685441.1"/>
    <property type="molecule type" value="Genomic_DNA"/>
</dbReference>